<evidence type="ECO:0000313" key="3">
    <source>
        <dbReference type="Proteomes" id="UP000007319"/>
    </source>
</evidence>
<geneLocation type="plasmid" evidence="2 3">
    <name>AZOBR_p4</name>
</geneLocation>
<evidence type="ECO:0000256" key="1">
    <source>
        <dbReference type="SAM" id="MobiDB-lite"/>
    </source>
</evidence>
<keyword evidence="2" id="KW-0614">Plasmid</keyword>
<organism evidence="2 3">
    <name type="scientific">Azospirillum baldaniorum</name>
    <dbReference type="NCBI Taxonomy" id="1064539"/>
    <lineage>
        <taxon>Bacteria</taxon>
        <taxon>Pseudomonadati</taxon>
        <taxon>Pseudomonadota</taxon>
        <taxon>Alphaproteobacteria</taxon>
        <taxon>Rhodospirillales</taxon>
        <taxon>Azospirillaceae</taxon>
        <taxon>Azospirillum</taxon>
    </lineage>
</organism>
<dbReference type="AlphaFoldDB" id="A0A9P1K0F9"/>
<accession>A0A9P1K0F9</accession>
<feature type="compositionally biased region" description="Low complexity" evidence="1">
    <location>
        <begin position="92"/>
        <end position="101"/>
    </location>
</feature>
<dbReference type="KEGG" id="abs:AZOBR_p430023"/>
<keyword evidence="3" id="KW-1185">Reference proteome</keyword>
<feature type="compositionally biased region" description="Basic residues" evidence="1">
    <location>
        <begin position="134"/>
        <end position="164"/>
    </location>
</feature>
<proteinExistence type="predicted"/>
<reference evidence="2 3" key="1">
    <citation type="journal article" date="2011" name="PLoS Genet.">
        <title>Azospirillum genomes reveal transition of bacteria from aquatic to terrestrial environments.</title>
        <authorList>
            <person name="Wisniewski-Dye F."/>
            <person name="Borziak K."/>
            <person name="Khalsa-Moyers G."/>
            <person name="Alexandre G."/>
            <person name="Sukharnikov L.O."/>
            <person name="Wuichet K."/>
            <person name="Hurst G.B."/>
            <person name="McDonald W.H."/>
            <person name="Robertson J.S."/>
            <person name="Barbe V."/>
            <person name="Calteau A."/>
            <person name="Rouy Z."/>
            <person name="Mangenot S."/>
            <person name="Prigent-Combaret C."/>
            <person name="Normand P."/>
            <person name="Boyer M."/>
            <person name="Siguier P."/>
            <person name="Dessaux Y."/>
            <person name="Elmerich C."/>
            <person name="Condemine G."/>
            <person name="Krishnen G."/>
            <person name="Kennedy I."/>
            <person name="Paterson A.H."/>
            <person name="Gonzalez V."/>
            <person name="Mavingui P."/>
            <person name="Zhulin I.B."/>
        </authorList>
    </citation>
    <scope>NUCLEOTIDE SEQUENCE [LARGE SCALE GENOMIC DNA]</scope>
    <source>
        <strain evidence="2 3">Sp245</strain>
    </source>
</reference>
<name>A0A9P1K0F9_9PROT</name>
<sequence>MTTKPFDSHRPLNRAMRRALRRGGVSNDNTLKRFVEATDGGAIISNDDQVPLPYQPGKVCWSVEFAGATLNFNASLGDMLDLATKAERLPGGRRSPARRPAVNPRNHDGKRTPAVGRGDAGGGDGRVACSQRPPGHRPHERRSRLRLIHHRTGRPSRRGRHVPLHRWQGSPCRQRQPEGDPLTQKATTEAAG</sequence>
<dbReference type="EMBL" id="HE577331">
    <property type="protein sequence ID" value="CCD03244.1"/>
    <property type="molecule type" value="Genomic_DNA"/>
</dbReference>
<gene>
    <name evidence="2" type="ORF">AZOBR_p430023</name>
</gene>
<feature type="region of interest" description="Disordered" evidence="1">
    <location>
        <begin position="88"/>
        <end position="192"/>
    </location>
</feature>
<protein>
    <submittedName>
        <fullName evidence="2">Uncharacterized protein</fullName>
    </submittedName>
</protein>
<dbReference type="Proteomes" id="UP000007319">
    <property type="component" value="Plasmid AZOBR_p4"/>
</dbReference>
<evidence type="ECO:0000313" key="2">
    <source>
        <dbReference type="EMBL" id="CCD03244.1"/>
    </source>
</evidence>